<dbReference type="InterPro" id="IPR001173">
    <property type="entry name" value="Glyco_trans_2-like"/>
</dbReference>
<name>A0ABW3FSY4_9PSEU</name>
<proteinExistence type="predicted"/>
<keyword evidence="3" id="KW-1185">Reference proteome</keyword>
<gene>
    <name evidence="2" type="ORF">ACFQ16_14620</name>
</gene>
<dbReference type="SUPFAM" id="SSF53448">
    <property type="entry name" value="Nucleotide-diphospho-sugar transferases"/>
    <property type="match status" value="1"/>
</dbReference>
<evidence type="ECO:0000313" key="3">
    <source>
        <dbReference type="Proteomes" id="UP001597018"/>
    </source>
</evidence>
<dbReference type="CDD" id="cd00761">
    <property type="entry name" value="Glyco_tranf_GTA_type"/>
    <property type="match status" value="1"/>
</dbReference>
<reference evidence="3" key="1">
    <citation type="journal article" date="2019" name="Int. J. Syst. Evol. Microbiol.">
        <title>The Global Catalogue of Microorganisms (GCM) 10K type strain sequencing project: providing services to taxonomists for standard genome sequencing and annotation.</title>
        <authorList>
            <consortium name="The Broad Institute Genomics Platform"/>
            <consortium name="The Broad Institute Genome Sequencing Center for Infectious Disease"/>
            <person name="Wu L."/>
            <person name="Ma J."/>
        </authorList>
    </citation>
    <scope>NUCLEOTIDE SEQUENCE [LARGE SCALE GENOMIC DNA]</scope>
    <source>
        <strain evidence="3">CCUG 56401</strain>
    </source>
</reference>
<dbReference type="EMBL" id="JBHTIW010000009">
    <property type="protein sequence ID" value="MFD0920978.1"/>
    <property type="molecule type" value="Genomic_DNA"/>
</dbReference>
<evidence type="ECO:0000313" key="2">
    <source>
        <dbReference type="EMBL" id="MFD0920978.1"/>
    </source>
</evidence>
<sequence length="275" mass="29534">MPRISIVTAAYGPTAAYLGDTIESVKAQTLPTGWELEWVVQEDGTEPSLAAQFDGLDFARYEANEAQLGLAMTRNLALSRVTGDLVQVLDHDDVLLPGAFATLIPRFDAPSIHWAIGQADDLMPDGSRASFSSMLDYGVVPAGRVNEWAADNGGNWPIHCAGLMIRTATLRALGGWAASPADDDLAMFAALSEVVDGYNDPALTWLYRQHPNQTHKKRSWKSWSTAGRRIALQRAAAVRAAGIFATGSNAPAVDGTAVEMPEVGQLIPKESYPGR</sequence>
<organism evidence="2 3">
    <name type="scientific">Saccharopolyspora rosea</name>
    <dbReference type="NCBI Taxonomy" id="524884"/>
    <lineage>
        <taxon>Bacteria</taxon>
        <taxon>Bacillati</taxon>
        <taxon>Actinomycetota</taxon>
        <taxon>Actinomycetes</taxon>
        <taxon>Pseudonocardiales</taxon>
        <taxon>Pseudonocardiaceae</taxon>
        <taxon>Saccharopolyspora</taxon>
    </lineage>
</organism>
<dbReference type="Pfam" id="PF00535">
    <property type="entry name" value="Glycos_transf_2"/>
    <property type="match status" value="1"/>
</dbReference>
<feature type="domain" description="Glycosyltransferase 2-like" evidence="1">
    <location>
        <begin position="5"/>
        <end position="118"/>
    </location>
</feature>
<protein>
    <submittedName>
        <fullName evidence="2">Glycosyltransferase family 2 protein</fullName>
    </submittedName>
</protein>
<comment type="caution">
    <text evidence="2">The sequence shown here is derived from an EMBL/GenBank/DDBJ whole genome shotgun (WGS) entry which is preliminary data.</text>
</comment>
<dbReference type="Gene3D" id="3.90.550.10">
    <property type="entry name" value="Spore Coat Polysaccharide Biosynthesis Protein SpsA, Chain A"/>
    <property type="match status" value="1"/>
</dbReference>
<evidence type="ECO:0000259" key="1">
    <source>
        <dbReference type="Pfam" id="PF00535"/>
    </source>
</evidence>
<accession>A0ABW3FSY4</accession>
<dbReference type="Proteomes" id="UP001597018">
    <property type="component" value="Unassembled WGS sequence"/>
</dbReference>
<dbReference type="InterPro" id="IPR029044">
    <property type="entry name" value="Nucleotide-diphossugar_trans"/>
</dbReference>
<dbReference type="RefSeq" id="WP_263250429.1">
    <property type="nucleotide sequence ID" value="NZ_BAABLT010000011.1"/>
</dbReference>